<dbReference type="InterPro" id="IPR017853">
    <property type="entry name" value="GH"/>
</dbReference>
<dbReference type="EMBL" id="GL883029">
    <property type="protein sequence ID" value="EGG14422.1"/>
    <property type="molecule type" value="Genomic_DNA"/>
</dbReference>
<protein>
    <recommendedName>
        <fullName evidence="5">Maltase</fullName>
    </recommendedName>
</protein>
<dbReference type="Gene3D" id="3.20.20.80">
    <property type="entry name" value="Glycosidases"/>
    <property type="match status" value="1"/>
</dbReference>
<dbReference type="STRING" id="1054147.F4QCJ4"/>
<evidence type="ECO:0000256" key="5">
    <source>
        <dbReference type="ARBA" id="ARBA00041343"/>
    </source>
</evidence>
<dbReference type="InterPro" id="IPR025887">
    <property type="entry name" value="Glyco_hydro_31_N_dom"/>
</dbReference>
<dbReference type="GO" id="GO:0030246">
    <property type="term" value="F:carbohydrate binding"/>
    <property type="evidence" value="ECO:0007669"/>
    <property type="project" value="InterPro"/>
</dbReference>
<dbReference type="Pfam" id="PF13802">
    <property type="entry name" value="Gal_mutarotas_2"/>
    <property type="match status" value="1"/>
</dbReference>
<dbReference type="CDD" id="cd14752">
    <property type="entry name" value="GH31_N"/>
    <property type="match status" value="1"/>
</dbReference>
<organism evidence="10 11">
    <name type="scientific">Cavenderia fasciculata</name>
    <name type="common">Slime mold</name>
    <name type="synonym">Dictyostelium fasciculatum</name>
    <dbReference type="NCBI Taxonomy" id="261658"/>
    <lineage>
        <taxon>Eukaryota</taxon>
        <taxon>Amoebozoa</taxon>
        <taxon>Evosea</taxon>
        <taxon>Eumycetozoa</taxon>
        <taxon>Dictyostelia</taxon>
        <taxon>Acytosteliales</taxon>
        <taxon>Cavenderiaceae</taxon>
        <taxon>Cavenderia</taxon>
    </lineage>
</organism>
<dbReference type="InterPro" id="IPR030458">
    <property type="entry name" value="Glyco_hydro_31_AS"/>
</dbReference>
<dbReference type="GO" id="GO:0005975">
    <property type="term" value="P:carbohydrate metabolic process"/>
    <property type="evidence" value="ECO:0007669"/>
    <property type="project" value="InterPro"/>
</dbReference>
<dbReference type="SUPFAM" id="SSF74650">
    <property type="entry name" value="Galactose mutarotase-like"/>
    <property type="match status" value="1"/>
</dbReference>
<evidence type="ECO:0000256" key="1">
    <source>
        <dbReference type="ARBA" id="ARBA00007806"/>
    </source>
</evidence>
<name>F4QCJ4_CACFS</name>
<dbReference type="PANTHER" id="PTHR22762">
    <property type="entry name" value="ALPHA-GLUCOSIDASE"/>
    <property type="match status" value="1"/>
</dbReference>
<dbReference type="FunFam" id="2.60.40.1180:FF:000001">
    <property type="entry name" value="Maltase-glucoamylase, intestinal"/>
    <property type="match status" value="1"/>
</dbReference>
<keyword evidence="11" id="KW-1185">Reference proteome</keyword>
<proteinExistence type="inferred from homology"/>
<dbReference type="OMA" id="WEFPNDE"/>
<feature type="domain" description="Glycoside hydrolase family 31 TIM barrel" evidence="7">
    <location>
        <begin position="234"/>
        <end position="594"/>
    </location>
</feature>
<evidence type="ECO:0000313" key="11">
    <source>
        <dbReference type="Proteomes" id="UP000007797"/>
    </source>
</evidence>
<evidence type="ECO:0000313" key="10">
    <source>
        <dbReference type="EMBL" id="EGG14422.1"/>
    </source>
</evidence>
<dbReference type="CDD" id="cd06602">
    <property type="entry name" value="GH31_MGAM_SI_GAA"/>
    <property type="match status" value="1"/>
</dbReference>
<dbReference type="Proteomes" id="UP000007797">
    <property type="component" value="Unassembled WGS sequence"/>
</dbReference>
<keyword evidence="3" id="KW-0325">Glycoprotein</keyword>
<dbReference type="InterPro" id="IPR048395">
    <property type="entry name" value="Glyco_hydro_31_C"/>
</dbReference>
<evidence type="ECO:0000256" key="2">
    <source>
        <dbReference type="ARBA" id="ARBA00022801"/>
    </source>
</evidence>
<gene>
    <name evidence="10" type="primary">gaa</name>
    <name evidence="10" type="ORF">DFA_12194</name>
</gene>
<dbReference type="Gene3D" id="2.60.40.1760">
    <property type="entry name" value="glycosyl hydrolase (family 31)"/>
    <property type="match status" value="1"/>
</dbReference>
<evidence type="ECO:0000256" key="4">
    <source>
        <dbReference type="ARBA" id="ARBA00023295"/>
    </source>
</evidence>
<evidence type="ECO:0000259" key="9">
    <source>
        <dbReference type="Pfam" id="PF21365"/>
    </source>
</evidence>
<comment type="similarity">
    <text evidence="1 6">Belongs to the glycosyl hydrolase 31 family.</text>
</comment>
<sequence length="834" mass="92764">MTTVQLTKYGYSGQLSLLSPGPYGNDIGLLYFDVYFQTQQIVRFKIYDPKNERWEVPFTNQLPTATSKPNILDYDVKFTANPFGFTVVRIATGEILFNSSPSTGCPTNGLIFEDYYLELSTSFTVSNPNLYGLGERAAPLRLNNSMTYTLFAKDQGTASTENINLYGSHPFYMQLLPNGNANGVFMLNSNAMDVVLQPNSLTYKIVGGIIDLFIFTGPTPVSVVQQYAQLIGNPHIPPYWSLGWHQCRWGYHTVEQTEQVVANYSKYGIPLETMWNDIDYMDAYKDFTVDPVNFPQTLMFNFVNSLHENHQHYIMIVDPGIHNEEGYAPYDDLMTLGSFITTDQGQPLIGKVWPGSTIFPDFLDQKAWDFWQQQLQNYHDMVPFDGVWIDMNEVSNFCDGDCSDSNSKSGKMMSMFGSFDPNNPPYLPGGVSLDQHTINLTAVQNGNISVYNSHSLYGYTEGMATVDAVHQILGTRTTVISRSTFPGTGSHNGHWLGDNESSYNDLYLSIPGMLNMNIFGIPLVGADICGFNKDSNSDLCGRWMQLGNFYPFSRNHNSFNSIPQEPYVWGQAVIDVSINAINLKYTLLPYYYTLFYLANTQGLPVMRPLFMEYPTDANTYAIDTQFLVGPSLLVSPVLTANTTTVTAYFPTDTWYDFFTGSPVAQVGKSQVLPAPFDVINVHIRGGSILALQPTQSYVPGEGEIPITTHVARTLPFTINVALDSTGSAQGQLFLDDGISLDTIENGQYTVIDLQAYYDSTLGQYAFESSVSFAGSYLSNATISTVVIFGVSEPVSNVYVDGTPSTAYTYTAEYQSLSINNLVQSITSTNLITWN</sequence>
<evidence type="ECO:0000256" key="3">
    <source>
        <dbReference type="ARBA" id="ARBA00023180"/>
    </source>
</evidence>
<dbReference type="Gene3D" id="2.60.40.1180">
    <property type="entry name" value="Golgi alpha-mannosidase II"/>
    <property type="match status" value="2"/>
</dbReference>
<accession>F4QCJ4</accession>
<dbReference type="SUPFAM" id="SSF51011">
    <property type="entry name" value="Glycosyl hydrolase domain"/>
    <property type="match status" value="1"/>
</dbReference>
<dbReference type="InterPro" id="IPR013780">
    <property type="entry name" value="Glyco_hydro_b"/>
</dbReference>
<dbReference type="RefSeq" id="XP_004353831.1">
    <property type="nucleotide sequence ID" value="XM_004353779.1"/>
</dbReference>
<dbReference type="SUPFAM" id="SSF51445">
    <property type="entry name" value="(Trans)glycosidases"/>
    <property type="match status" value="1"/>
</dbReference>
<dbReference type="GeneID" id="14866342"/>
<feature type="domain" description="Glycosyl hydrolase family 31 C-terminal" evidence="9">
    <location>
        <begin position="602"/>
        <end position="689"/>
    </location>
</feature>
<evidence type="ECO:0000256" key="6">
    <source>
        <dbReference type="RuleBase" id="RU361185"/>
    </source>
</evidence>
<dbReference type="Pfam" id="PF01055">
    <property type="entry name" value="Glyco_hydro_31_2nd"/>
    <property type="match status" value="1"/>
</dbReference>
<dbReference type="InterPro" id="IPR000322">
    <property type="entry name" value="Glyco_hydro_31_TIM"/>
</dbReference>
<dbReference type="AlphaFoldDB" id="F4QCJ4"/>
<dbReference type="KEGG" id="dfa:DFA_12194"/>
<dbReference type="PROSITE" id="PS00129">
    <property type="entry name" value="GLYCOSYL_HYDROL_F31_1"/>
    <property type="match status" value="1"/>
</dbReference>
<dbReference type="OrthoDB" id="5839090at2759"/>
<keyword evidence="4 6" id="KW-0326">Glycosidase</keyword>
<feature type="domain" description="Glycoside hydrolase family 31 N-terminal" evidence="8">
    <location>
        <begin position="33"/>
        <end position="192"/>
    </location>
</feature>
<dbReference type="Pfam" id="PF21365">
    <property type="entry name" value="Glyco_hydro_31_3rd"/>
    <property type="match status" value="1"/>
</dbReference>
<dbReference type="PANTHER" id="PTHR22762:SF133">
    <property type="entry name" value="P-TYPE DOMAIN-CONTAINING PROTEIN"/>
    <property type="match status" value="1"/>
</dbReference>
<dbReference type="GO" id="GO:0004553">
    <property type="term" value="F:hydrolase activity, hydrolyzing O-glycosyl compounds"/>
    <property type="evidence" value="ECO:0007669"/>
    <property type="project" value="InterPro"/>
</dbReference>
<dbReference type="InterPro" id="IPR011013">
    <property type="entry name" value="Gal_mutarotase_sf_dom"/>
</dbReference>
<evidence type="ECO:0000259" key="7">
    <source>
        <dbReference type="Pfam" id="PF01055"/>
    </source>
</evidence>
<keyword evidence="2 6" id="KW-0378">Hydrolase</keyword>
<evidence type="ECO:0000259" key="8">
    <source>
        <dbReference type="Pfam" id="PF13802"/>
    </source>
</evidence>
<reference evidence="11" key="1">
    <citation type="journal article" date="2011" name="Genome Res.">
        <title>Phylogeny-wide analysis of social amoeba genomes highlights ancient origins for complex intercellular communication.</title>
        <authorList>
            <person name="Heidel A.J."/>
            <person name="Lawal H.M."/>
            <person name="Felder M."/>
            <person name="Schilde C."/>
            <person name="Helps N.R."/>
            <person name="Tunggal B."/>
            <person name="Rivero F."/>
            <person name="John U."/>
            <person name="Schleicher M."/>
            <person name="Eichinger L."/>
            <person name="Platzer M."/>
            <person name="Noegel A.A."/>
            <person name="Schaap P."/>
            <person name="Gloeckner G."/>
        </authorList>
    </citation>
    <scope>NUCLEOTIDE SEQUENCE [LARGE SCALE GENOMIC DNA]</scope>
    <source>
        <strain evidence="11">SH3</strain>
    </source>
</reference>